<protein>
    <submittedName>
        <fullName evidence="2">DUF3847 domain-containing protein</fullName>
    </submittedName>
</protein>
<name>A0AA41FIF8_9FIRM</name>
<proteinExistence type="predicted"/>
<dbReference type="AlphaFoldDB" id="A0AA41FIF8"/>
<accession>A0AA41FIF8</accession>
<gene>
    <name evidence="2" type="ORF">GPL26_22670</name>
</gene>
<evidence type="ECO:0000313" key="3">
    <source>
        <dbReference type="Proteomes" id="UP000708338"/>
    </source>
</evidence>
<sequence length="72" mass="8175">MTAEEKKLIQAQHRLEEAQMRAKEKARKARTRRLIQEGAILEKVLPEVQAVGLSELEEYLTGKLSGNEENAD</sequence>
<keyword evidence="1" id="KW-0175">Coiled coil</keyword>
<dbReference type="InterPro" id="IPR024215">
    <property type="entry name" value="DUF3847"/>
</dbReference>
<dbReference type="EMBL" id="WQPS01000053">
    <property type="protein sequence ID" value="MBT9812416.1"/>
    <property type="molecule type" value="Genomic_DNA"/>
</dbReference>
<dbReference type="Pfam" id="PF12958">
    <property type="entry name" value="DUF3847"/>
    <property type="match status" value="1"/>
</dbReference>
<organism evidence="2 3">
    <name type="scientific">Enterocloster citroniae</name>
    <dbReference type="NCBI Taxonomy" id="358743"/>
    <lineage>
        <taxon>Bacteria</taxon>
        <taxon>Bacillati</taxon>
        <taxon>Bacillota</taxon>
        <taxon>Clostridia</taxon>
        <taxon>Lachnospirales</taxon>
        <taxon>Lachnospiraceae</taxon>
        <taxon>Enterocloster</taxon>
    </lineage>
</organism>
<evidence type="ECO:0000256" key="1">
    <source>
        <dbReference type="SAM" id="Coils"/>
    </source>
</evidence>
<dbReference type="RefSeq" id="WP_118020220.1">
    <property type="nucleotide sequence ID" value="NZ_JAQDJP010000025.1"/>
</dbReference>
<reference evidence="2" key="1">
    <citation type="journal article" date="2021" name="Gut Microbes">
        <title>A synthetic consortium of 100 gut commensals modulates the composition and function in a colon model of the microbiome of elderly subjects.</title>
        <authorList>
            <person name="Perez M."/>
            <person name="Ntemiri A."/>
            <person name="Tan H."/>
            <person name="Harris H.M.B."/>
            <person name="Roager H.M."/>
            <person name="Ribiere C."/>
            <person name="O'Toole P.W."/>
        </authorList>
    </citation>
    <scope>NUCLEOTIDE SEQUENCE</scope>
    <source>
        <strain evidence="2">MCC335</strain>
    </source>
</reference>
<feature type="coiled-coil region" evidence="1">
    <location>
        <begin position="1"/>
        <end position="28"/>
    </location>
</feature>
<evidence type="ECO:0000313" key="2">
    <source>
        <dbReference type="EMBL" id="MBT9812416.1"/>
    </source>
</evidence>
<dbReference type="Proteomes" id="UP000708338">
    <property type="component" value="Unassembled WGS sequence"/>
</dbReference>
<comment type="caution">
    <text evidence="2">The sequence shown here is derived from an EMBL/GenBank/DDBJ whole genome shotgun (WGS) entry which is preliminary data.</text>
</comment>